<dbReference type="RefSeq" id="WP_142454370.1">
    <property type="nucleotide sequence ID" value="NZ_FXTP01000007.1"/>
</dbReference>
<dbReference type="OrthoDB" id="1525181at2"/>
<sequence length="111" mass="12424">MSWLKDAALDFIVLIIIMVLAFMGGDILYVVLWVYSALMLLTKILAQFMPALKQKANKTSAPAYVYHGIYGLIVAILIASGYYYLAAPWAIIWILSFYNRPKVSKKSQAAS</sequence>
<evidence type="ECO:0000313" key="3">
    <source>
        <dbReference type="Proteomes" id="UP000317557"/>
    </source>
</evidence>
<name>A0A521D5B5_9BACT</name>
<evidence type="ECO:0000313" key="2">
    <source>
        <dbReference type="EMBL" id="SMO66802.1"/>
    </source>
</evidence>
<organism evidence="2 3">
    <name type="scientific">Gracilimonas mengyeensis</name>
    <dbReference type="NCBI Taxonomy" id="1302730"/>
    <lineage>
        <taxon>Bacteria</taxon>
        <taxon>Pseudomonadati</taxon>
        <taxon>Balneolota</taxon>
        <taxon>Balneolia</taxon>
        <taxon>Balneolales</taxon>
        <taxon>Balneolaceae</taxon>
        <taxon>Gracilimonas</taxon>
    </lineage>
</organism>
<evidence type="ECO:0000256" key="1">
    <source>
        <dbReference type="SAM" id="Phobius"/>
    </source>
</evidence>
<dbReference type="Proteomes" id="UP000317557">
    <property type="component" value="Unassembled WGS sequence"/>
</dbReference>
<keyword evidence="3" id="KW-1185">Reference proteome</keyword>
<dbReference type="AlphaFoldDB" id="A0A521D5B5"/>
<feature type="transmembrane region" description="Helical" evidence="1">
    <location>
        <begin position="7"/>
        <end position="24"/>
    </location>
</feature>
<keyword evidence="1" id="KW-0472">Membrane</keyword>
<reference evidence="2 3" key="1">
    <citation type="submission" date="2017-05" db="EMBL/GenBank/DDBJ databases">
        <authorList>
            <person name="Varghese N."/>
            <person name="Submissions S."/>
        </authorList>
    </citation>
    <scope>NUCLEOTIDE SEQUENCE [LARGE SCALE GENOMIC DNA]</scope>
    <source>
        <strain evidence="2 3">DSM 21985</strain>
    </source>
</reference>
<feature type="transmembrane region" description="Helical" evidence="1">
    <location>
        <begin position="64"/>
        <end position="85"/>
    </location>
</feature>
<accession>A0A521D5B5</accession>
<keyword evidence="1" id="KW-1133">Transmembrane helix</keyword>
<dbReference type="EMBL" id="FXTP01000007">
    <property type="protein sequence ID" value="SMO66802.1"/>
    <property type="molecule type" value="Genomic_DNA"/>
</dbReference>
<proteinExistence type="predicted"/>
<gene>
    <name evidence="2" type="ORF">SAMN06265219_107128</name>
</gene>
<keyword evidence="1" id="KW-0812">Transmembrane</keyword>
<protein>
    <submittedName>
        <fullName evidence="2">Uncharacterized protein</fullName>
    </submittedName>
</protein>